<feature type="transmembrane region" description="Helical" evidence="3">
    <location>
        <begin position="352"/>
        <end position="375"/>
    </location>
</feature>
<evidence type="ECO:0000256" key="2">
    <source>
        <dbReference type="SAM" id="MobiDB-lite"/>
    </source>
</evidence>
<keyword evidence="3" id="KW-1133">Transmembrane helix</keyword>
<protein>
    <recommendedName>
        <fullName evidence="4">Ig-like domain-containing protein</fullName>
    </recommendedName>
</protein>
<dbReference type="GeneID" id="20242744"/>
<keyword evidence="3" id="KW-0812">Transmembrane</keyword>
<name>V4ALM6_LOTGI</name>
<gene>
    <name evidence="5" type="ORF">LOTGIDRAFT_174459</name>
</gene>
<dbReference type="CTD" id="20242744"/>
<reference evidence="5 6" key="1">
    <citation type="journal article" date="2013" name="Nature">
        <title>Insights into bilaterian evolution from three spiralian genomes.</title>
        <authorList>
            <person name="Simakov O."/>
            <person name="Marletaz F."/>
            <person name="Cho S.J."/>
            <person name="Edsinger-Gonzales E."/>
            <person name="Havlak P."/>
            <person name="Hellsten U."/>
            <person name="Kuo D.H."/>
            <person name="Larsson T."/>
            <person name="Lv J."/>
            <person name="Arendt D."/>
            <person name="Savage R."/>
            <person name="Osoegawa K."/>
            <person name="de Jong P."/>
            <person name="Grimwood J."/>
            <person name="Chapman J.A."/>
            <person name="Shapiro H."/>
            <person name="Aerts A."/>
            <person name="Otillar R.P."/>
            <person name="Terry A.Y."/>
            <person name="Boore J.L."/>
            <person name="Grigoriev I.V."/>
            <person name="Lindberg D.R."/>
            <person name="Seaver E.C."/>
            <person name="Weisblat D.A."/>
            <person name="Putnam N.H."/>
            <person name="Rokhsar D.S."/>
        </authorList>
    </citation>
    <scope>NUCLEOTIDE SEQUENCE [LARGE SCALE GENOMIC DNA]</scope>
</reference>
<dbReference type="RefSeq" id="XP_009051292.1">
    <property type="nucleotide sequence ID" value="XM_009053044.1"/>
</dbReference>
<evidence type="ECO:0000256" key="1">
    <source>
        <dbReference type="SAM" id="Coils"/>
    </source>
</evidence>
<dbReference type="AlphaFoldDB" id="V4ALM6"/>
<sequence length="453" mass="51551">MSHTDSDISSGSQIVTDVIIHNTEDEENKDDVVKTVEDRNRIASVLTTKVRKINDILDKEEIAVVRKKYKAWMQAYEDFLLTQEAYRRSMVSIKEDDRSVKTNATKRSRRSESSISSSLAKTKLKKAGVNAKVELLKKKQALEQAKFQLKIQEEQYEIEEELAIADAEEEVLKNLEIENNIDDNNHNNTHTFQGNKDENTCPPQGNDKDQNTYLPQGNSDYNTYLSPYNKHRAEIPERSRTRREYIDRYIDVQSSSDFDDIVIITNQTKLKHNDPVFIRWFKDGDVELPTTNSNIYFISSTSCLDTGNYSCLATNPVYTNQKTKSLELLVHSVFLTGSGFTNDYNSGYNSGIGAGIGIGLALALVVMVIMSIYIYRYWTGKRQKSDQTYDSFNTRTRAEAQALGSVAKAGVNISDAVKKSDELKELQLIRELRNKRLERQALEKQGKGFKIIG</sequence>
<evidence type="ECO:0000259" key="4">
    <source>
        <dbReference type="PROSITE" id="PS50835"/>
    </source>
</evidence>
<dbReference type="EMBL" id="KB201292">
    <property type="protein sequence ID" value="ESO98022.1"/>
    <property type="molecule type" value="Genomic_DNA"/>
</dbReference>
<dbReference type="InterPro" id="IPR007110">
    <property type="entry name" value="Ig-like_dom"/>
</dbReference>
<dbReference type="PROSITE" id="PS50835">
    <property type="entry name" value="IG_LIKE"/>
    <property type="match status" value="1"/>
</dbReference>
<feature type="region of interest" description="Disordered" evidence="2">
    <location>
        <begin position="179"/>
        <end position="210"/>
    </location>
</feature>
<dbReference type="CDD" id="cd00096">
    <property type="entry name" value="Ig"/>
    <property type="match status" value="1"/>
</dbReference>
<keyword evidence="6" id="KW-1185">Reference proteome</keyword>
<evidence type="ECO:0000256" key="3">
    <source>
        <dbReference type="SAM" id="Phobius"/>
    </source>
</evidence>
<dbReference type="InterPro" id="IPR036179">
    <property type="entry name" value="Ig-like_dom_sf"/>
</dbReference>
<feature type="region of interest" description="Disordered" evidence="2">
    <location>
        <begin position="96"/>
        <end position="119"/>
    </location>
</feature>
<keyword evidence="1" id="KW-0175">Coiled coil</keyword>
<dbReference type="Gene3D" id="2.60.40.10">
    <property type="entry name" value="Immunoglobulins"/>
    <property type="match status" value="1"/>
</dbReference>
<dbReference type="SUPFAM" id="SSF48726">
    <property type="entry name" value="Immunoglobulin"/>
    <property type="match status" value="1"/>
</dbReference>
<feature type="coiled-coil region" evidence="1">
    <location>
        <begin position="135"/>
        <end position="178"/>
    </location>
</feature>
<dbReference type="KEGG" id="lgi:LOTGIDRAFT_174459"/>
<evidence type="ECO:0000313" key="6">
    <source>
        <dbReference type="Proteomes" id="UP000030746"/>
    </source>
</evidence>
<evidence type="ECO:0000313" key="5">
    <source>
        <dbReference type="EMBL" id="ESO98022.1"/>
    </source>
</evidence>
<dbReference type="HOGENOM" id="CLU_604522_0_0_1"/>
<keyword evidence="3" id="KW-0472">Membrane</keyword>
<accession>V4ALM6</accession>
<proteinExistence type="predicted"/>
<organism evidence="5 6">
    <name type="scientific">Lottia gigantea</name>
    <name type="common">Giant owl limpet</name>
    <dbReference type="NCBI Taxonomy" id="225164"/>
    <lineage>
        <taxon>Eukaryota</taxon>
        <taxon>Metazoa</taxon>
        <taxon>Spiralia</taxon>
        <taxon>Lophotrochozoa</taxon>
        <taxon>Mollusca</taxon>
        <taxon>Gastropoda</taxon>
        <taxon>Patellogastropoda</taxon>
        <taxon>Lottioidea</taxon>
        <taxon>Lottiidae</taxon>
        <taxon>Lottia</taxon>
    </lineage>
</organism>
<feature type="domain" description="Ig-like" evidence="4">
    <location>
        <begin position="236"/>
        <end position="327"/>
    </location>
</feature>
<dbReference type="Proteomes" id="UP000030746">
    <property type="component" value="Unassembled WGS sequence"/>
</dbReference>
<dbReference type="InterPro" id="IPR013783">
    <property type="entry name" value="Ig-like_fold"/>
</dbReference>